<feature type="transmembrane region" description="Helical" evidence="2">
    <location>
        <begin position="575"/>
        <end position="598"/>
    </location>
</feature>
<protein>
    <submittedName>
        <fullName evidence="3">Uncharacterized protein</fullName>
    </submittedName>
</protein>
<feature type="transmembrane region" description="Helical" evidence="2">
    <location>
        <begin position="395"/>
        <end position="421"/>
    </location>
</feature>
<feature type="transmembrane region" description="Helical" evidence="2">
    <location>
        <begin position="694"/>
        <end position="715"/>
    </location>
</feature>
<feature type="region of interest" description="Disordered" evidence="1">
    <location>
        <begin position="1407"/>
        <end position="1437"/>
    </location>
</feature>
<feature type="transmembrane region" description="Helical" evidence="2">
    <location>
        <begin position="491"/>
        <end position="509"/>
    </location>
</feature>
<feature type="compositionally biased region" description="Basic and acidic residues" evidence="1">
    <location>
        <begin position="1361"/>
        <end position="1374"/>
    </location>
</feature>
<feature type="transmembrane region" description="Helical" evidence="2">
    <location>
        <begin position="727"/>
        <end position="745"/>
    </location>
</feature>
<evidence type="ECO:0000313" key="3">
    <source>
        <dbReference type="EMBL" id="KAA1102098.1"/>
    </source>
</evidence>
<dbReference type="EMBL" id="VSWC01000053">
    <property type="protein sequence ID" value="KAA1102098.1"/>
    <property type="molecule type" value="Genomic_DNA"/>
</dbReference>
<feature type="region of interest" description="Disordered" evidence="1">
    <location>
        <begin position="1456"/>
        <end position="1477"/>
    </location>
</feature>
<gene>
    <name evidence="3" type="ORF">PGT21_035953</name>
</gene>
<dbReference type="Proteomes" id="UP000324748">
    <property type="component" value="Unassembled WGS sequence"/>
</dbReference>
<feature type="compositionally biased region" description="Polar residues" evidence="1">
    <location>
        <begin position="1419"/>
        <end position="1432"/>
    </location>
</feature>
<evidence type="ECO:0000256" key="2">
    <source>
        <dbReference type="SAM" id="Phobius"/>
    </source>
</evidence>
<evidence type="ECO:0000313" key="4">
    <source>
        <dbReference type="Proteomes" id="UP000324748"/>
    </source>
</evidence>
<organism evidence="3 4">
    <name type="scientific">Puccinia graminis f. sp. tritici</name>
    <dbReference type="NCBI Taxonomy" id="56615"/>
    <lineage>
        <taxon>Eukaryota</taxon>
        <taxon>Fungi</taxon>
        <taxon>Dikarya</taxon>
        <taxon>Basidiomycota</taxon>
        <taxon>Pucciniomycotina</taxon>
        <taxon>Pucciniomycetes</taxon>
        <taxon>Pucciniales</taxon>
        <taxon>Pucciniaceae</taxon>
        <taxon>Puccinia</taxon>
    </lineage>
</organism>
<comment type="caution">
    <text evidence="3">The sequence shown here is derived from an EMBL/GenBank/DDBJ whole genome shotgun (WGS) entry which is preliminary data.</text>
</comment>
<name>A0A5B0PND5_PUCGR</name>
<feature type="compositionally biased region" description="Polar residues" evidence="1">
    <location>
        <begin position="1460"/>
        <end position="1477"/>
    </location>
</feature>
<keyword evidence="2" id="KW-0472">Membrane</keyword>
<keyword evidence="2" id="KW-1133">Transmembrane helix</keyword>
<sequence length="1477" mass="170727">MAANVCSSHTTQLPQPAYQTRGQLNRAEEGPSRFPNRVGREADCGVQGSGSAGHGRRPLPVPPPRQPRSRNPGPEDVEDVVPEVEWRTTKPLFSLQASADVASERMCSSASNYSQPSNDNYNSFKQPAPSWPLDPIRQSLIEPESDWIPAKNVFSPRAAPLLLPALDQLIKQNTPTEFSQFNPQDLSPQELKMWVKTQRSTEFHPPRIWHQRFGLAWIGGSWRSKRKLTTQEADYNSALVDEKEAILNNPSSTHDAARSQSNEILLPMHLLDSKLLKPITNSDESSDNPALTLLNFIPDFVRTTPHHHVDQQPTFSHRFLILAHLENFRDFLQFIGLVGGFYGSRVNSSSSSAQTIISKLPIFQRVYSHQSFLNYPLLLFQWIPGILSFDLTSFFGYSSALMITIYSGLLLVVLYEFYFLTGGWKGPPRRRATSSKVEDRPSNCRPDHPMSQKKSEGHELPEVLVADSATASSNSMLRFLRWKKIRNCRNTSFYSITITLLLLSLYVPVTRMCIDGLVWGNNYWPIENVYISHQDQHMSLTEILLGEPLGSLTTPIEFCYRTTVKKHEFEARGLVLFQSIILLLLFSCWFPFRFYNVIAACSVHLRSRRDQTHHTLNNLESRRNSSPVYGSSLLERFSYFNHAYKQDDNWAPARDIISRFLTKLIIIFLTTIPVKDNCIFIKRWETSRYLIDLMRFLFLSFAFLLVWIFQSIWKPYRFKSLNMINDLNIKFCLFLGVVGLGSVFIHFQELLFGSIVLIWTTIVYLLNIHYLAIHSTTAKRLLSNFNHKLDIDKSLFSADFDFQKEVIRRVWHESLCVLLLGMPDYRIEEGKTLQWREEVPGAPYLANFEGTHGERLVENLKLLRALGARKYRQASQPALQKDQSDEKTLSIQRIIRSDFTGPDCFWKPHNAADLEGVTTFFGRADVIPFPFTVIFKYDQRLAPVCISRLGDLRAFVAQNQNPQVRMRRKVRLIFRALENKQVFAPLSLPWETVQAIKGERRQRWSQRARSDVNFRSGVLKIYRNCQNKWQGYNFNSGFQVSIQYKDGQSIKSNGSTISRIHHTRLPRSIGLRDDFKVTPMLAKLFQDNHSIINTTLEKVERALESHRSYFSRQAAWKQNRMSFSFLEVFFQDQNHISSNALRSKLESHLLLNEVDQQLRRLPQICRGSLQVMEERMERINKSKLNQWWFVIFDDIYRRNYKILNRLSTKPEDFSPYHRGSVCYKPMIRSDLEKFLMNRNVFQPDWELQDGGQDSGHPEGANYHSNHSVFHPGFLNQLYFHLDLFLFKELDENAKELRKSGNSQDNWLPRSKLYQGVYEIDRPYQRDGNLLTRLKDGLKKWLLLEEPFRAAQEETDDEGDDLEKSEQGTRHDRQSEQLIKLGPMQNFSKLDMLPNQIYKEMSDYDAGQDTARKKAPAAFSGTNSNSDRSTYVHSSEGHPRDWIISSHDSATGYDITDDLACNSNDSTAETDSTIYGFH</sequence>
<feature type="region of interest" description="Disordered" evidence="1">
    <location>
        <begin position="1"/>
        <end position="78"/>
    </location>
</feature>
<accession>A0A5B0PND5</accession>
<reference evidence="3 4" key="1">
    <citation type="submission" date="2019-05" db="EMBL/GenBank/DDBJ databases">
        <title>Emergence of the Ug99 lineage of the wheat stem rust pathogen through somatic hybridization.</title>
        <authorList>
            <person name="Li F."/>
            <person name="Upadhyaya N.M."/>
            <person name="Sperschneider J."/>
            <person name="Matny O."/>
            <person name="Nguyen-Phuc H."/>
            <person name="Mago R."/>
            <person name="Raley C."/>
            <person name="Miller M.E."/>
            <person name="Silverstein K.A.T."/>
            <person name="Henningsen E."/>
            <person name="Hirsch C.D."/>
            <person name="Visser B."/>
            <person name="Pretorius Z.A."/>
            <person name="Steffenson B.J."/>
            <person name="Schwessinger B."/>
            <person name="Dodds P.N."/>
            <person name="Figueroa M."/>
        </authorList>
    </citation>
    <scope>NUCLEOTIDE SEQUENCE [LARGE SCALE GENOMIC DNA]</scope>
    <source>
        <strain evidence="3">21-0</strain>
    </source>
</reference>
<feature type="compositionally biased region" description="Basic and acidic residues" evidence="1">
    <location>
        <begin position="436"/>
        <end position="456"/>
    </location>
</feature>
<keyword evidence="2" id="KW-0812">Transmembrane</keyword>
<keyword evidence="4" id="KW-1185">Reference proteome</keyword>
<feature type="region of interest" description="Disordered" evidence="1">
    <location>
        <begin position="427"/>
        <end position="456"/>
    </location>
</feature>
<evidence type="ECO:0000256" key="1">
    <source>
        <dbReference type="SAM" id="MobiDB-lite"/>
    </source>
</evidence>
<feature type="transmembrane region" description="Helical" evidence="2">
    <location>
        <begin position="751"/>
        <end position="773"/>
    </location>
</feature>
<feature type="compositionally biased region" description="Polar residues" evidence="1">
    <location>
        <begin position="1"/>
        <end position="23"/>
    </location>
</feature>
<feature type="region of interest" description="Disordered" evidence="1">
    <location>
        <begin position="1350"/>
        <end position="1380"/>
    </location>
</feature>
<dbReference type="OrthoDB" id="2498550at2759"/>
<proteinExistence type="predicted"/>